<dbReference type="RefSeq" id="XP_052751849.1">
    <property type="nucleotide sequence ID" value="XM_052895889.1"/>
</dbReference>
<sequence>MLFFTLLLFLLPNIIQILKSDNFKEVNNIIIDNWTSCEEFLNNTVFNPQSVVDIDWKIFYFWHYDFEESYHIKFGIPTPGLIKRFSVELDEELNPPVNWTDADLFMETSIDFSGLFIKTNISGLYRLISSISFQYSNTPYLTFGLKVVEPGYLGLMNCKHRLGYALAPMEFMPSSIELERAASKIGFWSPFGRSYLITDNTTTSPISLIESLDDADDDAQIDVDRQINNLQII</sequence>
<gene>
    <name evidence="3" type="primary">LOC128200924</name>
</gene>
<keyword evidence="2" id="KW-1185">Reference proteome</keyword>
<dbReference type="Proteomes" id="UP001652740">
    <property type="component" value="Unplaced"/>
</dbReference>
<dbReference type="GeneID" id="128200924"/>
<evidence type="ECO:0000313" key="3">
    <source>
        <dbReference type="RefSeq" id="XP_052751849.1"/>
    </source>
</evidence>
<accession>A0ABM3MKE5</accession>
<feature type="chain" id="PRO_5045272533" evidence="1">
    <location>
        <begin position="21"/>
        <end position="233"/>
    </location>
</feature>
<evidence type="ECO:0000313" key="2">
    <source>
        <dbReference type="Proteomes" id="UP001652740"/>
    </source>
</evidence>
<name>A0ABM3MKE5_GALME</name>
<proteinExistence type="predicted"/>
<protein>
    <submittedName>
        <fullName evidence="3">Uncharacterized protein LOC128200924</fullName>
    </submittedName>
</protein>
<feature type="signal peptide" evidence="1">
    <location>
        <begin position="1"/>
        <end position="20"/>
    </location>
</feature>
<reference evidence="3" key="1">
    <citation type="submission" date="2025-08" db="UniProtKB">
        <authorList>
            <consortium name="RefSeq"/>
        </authorList>
    </citation>
    <scope>IDENTIFICATION</scope>
    <source>
        <tissue evidence="3">Whole larvae</tissue>
    </source>
</reference>
<organism evidence="2 3">
    <name type="scientific">Galleria mellonella</name>
    <name type="common">Greater wax moth</name>
    <dbReference type="NCBI Taxonomy" id="7137"/>
    <lineage>
        <taxon>Eukaryota</taxon>
        <taxon>Metazoa</taxon>
        <taxon>Ecdysozoa</taxon>
        <taxon>Arthropoda</taxon>
        <taxon>Hexapoda</taxon>
        <taxon>Insecta</taxon>
        <taxon>Pterygota</taxon>
        <taxon>Neoptera</taxon>
        <taxon>Endopterygota</taxon>
        <taxon>Lepidoptera</taxon>
        <taxon>Glossata</taxon>
        <taxon>Ditrysia</taxon>
        <taxon>Pyraloidea</taxon>
        <taxon>Pyralidae</taxon>
        <taxon>Galleriinae</taxon>
        <taxon>Galleria</taxon>
    </lineage>
</organism>
<evidence type="ECO:0000256" key="1">
    <source>
        <dbReference type="SAM" id="SignalP"/>
    </source>
</evidence>
<keyword evidence="1" id="KW-0732">Signal</keyword>